<dbReference type="KEGG" id="emc:129340385"/>
<evidence type="ECO:0000256" key="12">
    <source>
        <dbReference type="ARBA" id="ARBA00073869"/>
    </source>
</evidence>
<evidence type="ECO:0000313" key="16">
    <source>
        <dbReference type="Proteomes" id="UP001190640"/>
    </source>
</evidence>
<feature type="transmembrane region" description="Helical" evidence="14">
    <location>
        <begin position="315"/>
        <end position="333"/>
    </location>
</feature>
<evidence type="ECO:0000256" key="11">
    <source>
        <dbReference type="ARBA" id="ARBA00059080"/>
    </source>
</evidence>
<dbReference type="GO" id="GO:0000139">
    <property type="term" value="C:Golgi membrane"/>
    <property type="evidence" value="ECO:0007669"/>
    <property type="project" value="UniProtKB-SubCell"/>
</dbReference>
<keyword evidence="5" id="KW-1003">Cell membrane</keyword>
<keyword evidence="10 14" id="KW-0472">Membrane</keyword>
<evidence type="ECO:0000256" key="7">
    <source>
        <dbReference type="ARBA" id="ARBA00022847"/>
    </source>
</evidence>
<evidence type="ECO:0000256" key="8">
    <source>
        <dbReference type="ARBA" id="ARBA00022989"/>
    </source>
</evidence>
<dbReference type="PROSITE" id="PS50850">
    <property type="entry name" value="MFS"/>
    <property type="match status" value="1"/>
</dbReference>
<dbReference type="Gene3D" id="1.20.1250.20">
    <property type="entry name" value="MFS general substrate transporter like domains"/>
    <property type="match status" value="2"/>
</dbReference>
<keyword evidence="16" id="KW-1185">Reference proteome</keyword>
<feature type="transmembrane region" description="Helical" evidence="14">
    <location>
        <begin position="237"/>
        <end position="266"/>
    </location>
</feature>
<protein>
    <recommendedName>
        <fullName evidence="12">Monocarboxylate transporter 13</fullName>
    </recommendedName>
    <alternativeName>
        <fullName evidence="13">Solute carrier family 16 member 13</fullName>
    </alternativeName>
</protein>
<keyword evidence="9" id="KW-0333">Golgi apparatus</keyword>
<evidence type="ECO:0000256" key="3">
    <source>
        <dbReference type="ARBA" id="ARBA00006727"/>
    </source>
</evidence>
<evidence type="ECO:0000256" key="14">
    <source>
        <dbReference type="SAM" id="Phobius"/>
    </source>
</evidence>
<comment type="function">
    <text evidence="11">Proton-linked monocarboxylate transporter. May catalyze the transport of monocarboxylates across the plasma membrane.</text>
</comment>
<dbReference type="SUPFAM" id="SSF103473">
    <property type="entry name" value="MFS general substrate transporter"/>
    <property type="match status" value="1"/>
</dbReference>
<keyword evidence="8 14" id="KW-1133">Transmembrane helix</keyword>
<evidence type="ECO:0000313" key="17">
    <source>
        <dbReference type="RefSeq" id="XP_054851135.1"/>
    </source>
</evidence>
<dbReference type="CDD" id="cd17423">
    <property type="entry name" value="MFS_MCT11_13"/>
    <property type="match status" value="1"/>
</dbReference>
<evidence type="ECO:0000256" key="1">
    <source>
        <dbReference type="ARBA" id="ARBA00004651"/>
    </source>
</evidence>
<feature type="transmembrane region" description="Helical" evidence="14">
    <location>
        <begin position="192"/>
        <end position="216"/>
    </location>
</feature>
<dbReference type="Pfam" id="PF07690">
    <property type="entry name" value="MFS_1"/>
    <property type="match status" value="1"/>
</dbReference>
<evidence type="ECO:0000256" key="2">
    <source>
        <dbReference type="ARBA" id="ARBA00004653"/>
    </source>
</evidence>
<feature type="transmembrane region" description="Helical" evidence="14">
    <location>
        <begin position="38"/>
        <end position="63"/>
    </location>
</feature>
<dbReference type="Proteomes" id="UP001190640">
    <property type="component" value="Chromosome 12"/>
</dbReference>
<evidence type="ECO:0000256" key="13">
    <source>
        <dbReference type="ARBA" id="ARBA00078721"/>
    </source>
</evidence>
<dbReference type="InterPro" id="IPR036259">
    <property type="entry name" value="MFS_trans_sf"/>
</dbReference>
<feature type="transmembrane region" description="Helical" evidence="14">
    <location>
        <begin position="106"/>
        <end position="124"/>
    </location>
</feature>
<dbReference type="AlphaFoldDB" id="A0AA97LCQ4"/>
<dbReference type="InterPro" id="IPR011701">
    <property type="entry name" value="MFS"/>
</dbReference>
<gene>
    <name evidence="17" type="primary">LOC129340385</name>
</gene>
<comment type="subcellular location">
    <subcellularLocation>
        <location evidence="1">Cell membrane</location>
        <topology evidence="1">Multi-pass membrane protein</topology>
    </subcellularLocation>
    <subcellularLocation>
        <location evidence="2">Golgi apparatus membrane</location>
        <topology evidence="2">Multi-pass membrane protein</topology>
    </subcellularLocation>
</comment>
<keyword evidence="6 14" id="KW-0812">Transmembrane</keyword>
<dbReference type="FunFam" id="1.20.1250.20:FF:000163">
    <property type="entry name" value="Putative monocarboxylate transporter 13"/>
    <property type="match status" value="1"/>
</dbReference>
<sequence length="459" mass="48715">MNSPTGRPVVRSSEGLTHRNDMDLSCVHAEPPDGGWGWMIALAAFLQSALVFGVIRSFGVFFMEFMVYFGEPSTATSWIASVTVAVLMFASPLASALSTQYGERPMGVIGGFLSGLGLFLASFATSLAQLYLFIGLLTGIGGALIFSPSLALVARYFKRRRALANALVFSGAGISSLAFSPLFQFLVDSYGWRGALLIVSGMAFNLVACGALLRPLPSAGNAALRTAPEQESRWGRLASLFGLSLLYHRPFMIFSGAGVLITAGYFMPFVHLLPHARETGFDEYQAAFLVSAVGIADIAGRIVAGWLANCGPLRLVHHLTLWALLTGVTLLMVPLGHNYALMVTLSICYGFLASAIIPLKFSTLMEIVSTDQIMGAIGLIHLMESFGALSGPPLSGWIRDATGSYTASFQAAGSILIAGSLVLLALPNYLPCLPAASLKPPEDCKEEEALASSHPPSPH</sequence>
<evidence type="ECO:0000259" key="15">
    <source>
        <dbReference type="PROSITE" id="PS50850"/>
    </source>
</evidence>
<feature type="transmembrane region" description="Helical" evidence="14">
    <location>
        <begin position="75"/>
        <end position="94"/>
    </location>
</feature>
<feature type="transmembrane region" description="Helical" evidence="14">
    <location>
        <begin position="130"/>
        <end position="154"/>
    </location>
</feature>
<evidence type="ECO:0000256" key="5">
    <source>
        <dbReference type="ARBA" id="ARBA00022475"/>
    </source>
</evidence>
<dbReference type="PANTHER" id="PTHR11360:SF19">
    <property type="entry name" value="MONOCARBOXYLATE TRANSPORTER 13"/>
    <property type="match status" value="1"/>
</dbReference>
<feature type="transmembrane region" description="Helical" evidence="14">
    <location>
        <begin position="339"/>
        <end position="361"/>
    </location>
</feature>
<evidence type="ECO:0000256" key="4">
    <source>
        <dbReference type="ARBA" id="ARBA00022448"/>
    </source>
</evidence>
<dbReference type="InterPro" id="IPR020846">
    <property type="entry name" value="MFS_dom"/>
</dbReference>
<accession>A0AA97LCQ4</accession>
<feature type="transmembrane region" description="Helical" evidence="14">
    <location>
        <begin position="286"/>
        <end position="308"/>
    </location>
</feature>
<evidence type="ECO:0000256" key="10">
    <source>
        <dbReference type="ARBA" id="ARBA00023136"/>
    </source>
</evidence>
<dbReference type="GO" id="GO:0015293">
    <property type="term" value="F:symporter activity"/>
    <property type="evidence" value="ECO:0007669"/>
    <property type="project" value="UniProtKB-KW"/>
</dbReference>
<feature type="transmembrane region" description="Helical" evidence="14">
    <location>
        <begin position="373"/>
        <end position="391"/>
    </location>
</feature>
<reference evidence="17" key="1">
    <citation type="submission" date="2025-08" db="UniProtKB">
        <authorList>
            <consortium name="RefSeq"/>
        </authorList>
    </citation>
    <scope>IDENTIFICATION</scope>
    <source>
        <tissue evidence="17">Blood</tissue>
    </source>
</reference>
<proteinExistence type="inferred from homology"/>
<feature type="transmembrane region" description="Helical" evidence="14">
    <location>
        <begin position="166"/>
        <end position="186"/>
    </location>
</feature>
<dbReference type="RefSeq" id="XP_054851135.1">
    <property type="nucleotide sequence ID" value="XM_054995160.1"/>
</dbReference>
<name>A0AA97LCQ4_EUBMA</name>
<dbReference type="GeneID" id="129340385"/>
<evidence type="ECO:0000256" key="9">
    <source>
        <dbReference type="ARBA" id="ARBA00023034"/>
    </source>
</evidence>
<feature type="transmembrane region" description="Helical" evidence="14">
    <location>
        <begin position="411"/>
        <end position="430"/>
    </location>
</feature>
<keyword evidence="7" id="KW-0769">Symport</keyword>
<evidence type="ECO:0000256" key="6">
    <source>
        <dbReference type="ARBA" id="ARBA00022692"/>
    </source>
</evidence>
<dbReference type="GO" id="GO:0005886">
    <property type="term" value="C:plasma membrane"/>
    <property type="evidence" value="ECO:0007669"/>
    <property type="project" value="UniProtKB-SubCell"/>
</dbReference>
<keyword evidence="4" id="KW-0813">Transport</keyword>
<dbReference type="PANTHER" id="PTHR11360">
    <property type="entry name" value="MONOCARBOXYLATE TRANSPORTER"/>
    <property type="match status" value="1"/>
</dbReference>
<dbReference type="InterPro" id="IPR050327">
    <property type="entry name" value="Proton-linked_MCT"/>
</dbReference>
<dbReference type="GO" id="GO:0008028">
    <property type="term" value="F:monocarboxylic acid transmembrane transporter activity"/>
    <property type="evidence" value="ECO:0007669"/>
    <property type="project" value="TreeGrafter"/>
</dbReference>
<organism evidence="16 17">
    <name type="scientific">Eublepharis macularius</name>
    <name type="common">Leopard gecko</name>
    <name type="synonym">Cyrtodactylus macularius</name>
    <dbReference type="NCBI Taxonomy" id="481883"/>
    <lineage>
        <taxon>Eukaryota</taxon>
        <taxon>Metazoa</taxon>
        <taxon>Chordata</taxon>
        <taxon>Craniata</taxon>
        <taxon>Vertebrata</taxon>
        <taxon>Euteleostomi</taxon>
        <taxon>Lepidosauria</taxon>
        <taxon>Squamata</taxon>
        <taxon>Bifurcata</taxon>
        <taxon>Gekkota</taxon>
        <taxon>Eublepharidae</taxon>
        <taxon>Eublepharinae</taxon>
        <taxon>Eublepharis</taxon>
    </lineage>
</organism>
<feature type="domain" description="Major facilitator superfamily (MFS) profile" evidence="15">
    <location>
        <begin position="37"/>
        <end position="431"/>
    </location>
</feature>
<dbReference type="InterPro" id="IPR048233">
    <property type="entry name" value="MFS_MCT_13"/>
</dbReference>
<comment type="similarity">
    <text evidence="3">Belongs to the major facilitator superfamily. Monocarboxylate porter (TC 2.A.1.13) family.</text>
</comment>